<feature type="compositionally biased region" description="Low complexity" evidence="1">
    <location>
        <begin position="651"/>
        <end position="665"/>
    </location>
</feature>
<accession>A0ABQ2S075</accession>
<evidence type="ECO:0000313" key="4">
    <source>
        <dbReference type="EMBL" id="GGR84343.1"/>
    </source>
</evidence>
<evidence type="ECO:0000259" key="3">
    <source>
        <dbReference type="PROSITE" id="PS51194"/>
    </source>
</evidence>
<dbReference type="Proteomes" id="UP000644548">
    <property type="component" value="Unassembled WGS sequence"/>
</dbReference>
<dbReference type="EMBL" id="BMQN01000001">
    <property type="protein sequence ID" value="GGR84343.1"/>
    <property type="molecule type" value="Genomic_DNA"/>
</dbReference>
<dbReference type="InterPro" id="IPR027417">
    <property type="entry name" value="P-loop_NTPase"/>
</dbReference>
<proteinExistence type="predicted"/>
<feature type="region of interest" description="Disordered" evidence="1">
    <location>
        <begin position="646"/>
        <end position="701"/>
    </location>
</feature>
<dbReference type="PROSITE" id="PS51194">
    <property type="entry name" value="HELICASE_CTER"/>
    <property type="match status" value="1"/>
</dbReference>
<dbReference type="PANTHER" id="PTHR47396:SF1">
    <property type="entry name" value="ATP-DEPENDENT HELICASE IRC3-RELATED"/>
    <property type="match status" value="1"/>
</dbReference>
<comment type="caution">
    <text evidence="4">The sequence shown here is derived from an EMBL/GenBank/DDBJ whole genome shotgun (WGS) entry which is preliminary data.</text>
</comment>
<dbReference type="SMART" id="SM00487">
    <property type="entry name" value="DEXDc"/>
    <property type="match status" value="1"/>
</dbReference>
<dbReference type="RefSeq" id="WP_189071921.1">
    <property type="nucleotide sequence ID" value="NZ_BMQN01000001.1"/>
</dbReference>
<keyword evidence="5" id="KW-1185">Reference proteome</keyword>
<sequence length="701" mass="77578">MQTQTQATNMNDILSLMADIGLIDAPVTDPTEAQQAFKAALASARAAEQTVVGARYPQVLHSQLFEWAQRRGWTNEIRAADGVGYVMPDRADQARSWVTHGSVRLLIATPRIEETTVISRPTGAPTLRPYQVDAISQTEAHWEAGRSRVLVRLPTGTGKSVVIAEIARRHVEAGGVVVAMAHTLELISQLAEHIGRGVDPELIGQLMSKHRPEPHNRVIVSTVQSAGHLGHYLDQSDLDNILCIVDEAHRIVSNKYRKSIKSLAPRRVLGVTATPVRTDGRGLGGDFDVMVQTLSYAQAFAGGYLIKPTYYVPSEFDLQALRTTAGDYDLEDAAKEAEKPQVVGSLIDTINRIASDRQIIIFNCTRKHSQAVLERLKLSGYTASAHIDGDTNLDERKQIMADFKSGEIQILCNVDVCTEGVDVPDVGAVFIMRPTKSVSRWLQIAGRALRTAPGKSDCLIVDHTGSMYELGPVENYETWELEMDKTNGKTRKSKVGKSDTERTCTCGNAWKGGPRCPACGAVASSKNWEAENQAALDADLIEWERRQEEALTPAQRERREKKAAKAARDALKADKERLYVLYRQMQQYAATQTRSGKPGQAFFWFVKEFGFNPPYNLRDRPLPFDEETGLQIQEIVNRQWRQKYAAEKNAKAQARAQARAETEAQSPSQPEPVSAEEAPEKTSWHQPVLFGAEAAELNTKG</sequence>
<evidence type="ECO:0000256" key="1">
    <source>
        <dbReference type="SAM" id="MobiDB-lite"/>
    </source>
</evidence>
<dbReference type="Pfam" id="PF00271">
    <property type="entry name" value="Helicase_C"/>
    <property type="match status" value="1"/>
</dbReference>
<organism evidence="4 5">
    <name type="scientific">Deinococcus sedimenti</name>
    <dbReference type="NCBI Taxonomy" id="1867090"/>
    <lineage>
        <taxon>Bacteria</taxon>
        <taxon>Thermotogati</taxon>
        <taxon>Deinococcota</taxon>
        <taxon>Deinococci</taxon>
        <taxon>Deinococcales</taxon>
        <taxon>Deinococcaceae</taxon>
        <taxon>Deinococcus</taxon>
    </lineage>
</organism>
<evidence type="ECO:0000259" key="2">
    <source>
        <dbReference type="PROSITE" id="PS51192"/>
    </source>
</evidence>
<feature type="domain" description="Helicase ATP-binding" evidence="2">
    <location>
        <begin position="140"/>
        <end position="293"/>
    </location>
</feature>
<reference evidence="5" key="1">
    <citation type="journal article" date="2019" name="Int. J. Syst. Evol. Microbiol.">
        <title>The Global Catalogue of Microorganisms (GCM) 10K type strain sequencing project: providing services to taxonomists for standard genome sequencing and annotation.</title>
        <authorList>
            <consortium name="The Broad Institute Genomics Platform"/>
            <consortium name="The Broad Institute Genome Sequencing Center for Infectious Disease"/>
            <person name="Wu L."/>
            <person name="Ma J."/>
        </authorList>
    </citation>
    <scope>NUCLEOTIDE SEQUENCE [LARGE SCALE GENOMIC DNA]</scope>
    <source>
        <strain evidence="5">JCM 31405</strain>
    </source>
</reference>
<name>A0ABQ2S075_9DEIO</name>
<dbReference type="PANTHER" id="PTHR47396">
    <property type="entry name" value="TYPE I RESTRICTION ENZYME ECOKI R PROTEIN"/>
    <property type="match status" value="1"/>
</dbReference>
<dbReference type="Pfam" id="PF04851">
    <property type="entry name" value="ResIII"/>
    <property type="match status" value="1"/>
</dbReference>
<evidence type="ECO:0000313" key="5">
    <source>
        <dbReference type="Proteomes" id="UP000644548"/>
    </source>
</evidence>
<protein>
    <recommendedName>
        <fullName evidence="6">DEAD/DEAH box helicase</fullName>
    </recommendedName>
</protein>
<dbReference type="InterPro" id="IPR050742">
    <property type="entry name" value="Helicase_Restrict-Modif_Enz"/>
</dbReference>
<dbReference type="InterPro" id="IPR014001">
    <property type="entry name" value="Helicase_ATP-bd"/>
</dbReference>
<dbReference type="InterPro" id="IPR001650">
    <property type="entry name" value="Helicase_C-like"/>
</dbReference>
<evidence type="ECO:0008006" key="6">
    <source>
        <dbReference type="Google" id="ProtNLM"/>
    </source>
</evidence>
<dbReference type="SUPFAM" id="SSF52540">
    <property type="entry name" value="P-loop containing nucleoside triphosphate hydrolases"/>
    <property type="match status" value="1"/>
</dbReference>
<dbReference type="InterPro" id="IPR006935">
    <property type="entry name" value="Helicase/UvrB_N"/>
</dbReference>
<dbReference type="PROSITE" id="PS51192">
    <property type="entry name" value="HELICASE_ATP_BIND_1"/>
    <property type="match status" value="1"/>
</dbReference>
<gene>
    <name evidence="4" type="ORF">GCM10008960_09210</name>
</gene>
<feature type="domain" description="Helicase C-terminal" evidence="3">
    <location>
        <begin position="345"/>
        <end position="494"/>
    </location>
</feature>
<dbReference type="SMART" id="SM00490">
    <property type="entry name" value="HELICc"/>
    <property type="match status" value="1"/>
</dbReference>
<dbReference type="Gene3D" id="3.40.50.300">
    <property type="entry name" value="P-loop containing nucleotide triphosphate hydrolases"/>
    <property type="match status" value="2"/>
</dbReference>